<dbReference type="GO" id="GO:0005524">
    <property type="term" value="F:ATP binding"/>
    <property type="evidence" value="ECO:0007669"/>
    <property type="project" value="UniProtKB-KW"/>
</dbReference>
<dbReference type="EC" id="2.7.2.15" evidence="7"/>
<dbReference type="PROSITE" id="PS01075">
    <property type="entry name" value="ACETATE_KINASE_1"/>
    <property type="match status" value="1"/>
</dbReference>
<dbReference type="PROSITE" id="PS01076">
    <property type="entry name" value="ACETATE_KINASE_2"/>
    <property type="match status" value="1"/>
</dbReference>
<evidence type="ECO:0000256" key="4">
    <source>
        <dbReference type="ARBA" id="ARBA00022777"/>
    </source>
</evidence>
<dbReference type="PANTHER" id="PTHR21060">
    <property type="entry name" value="ACETATE KINASE"/>
    <property type="match status" value="1"/>
</dbReference>
<dbReference type="InterPro" id="IPR023865">
    <property type="entry name" value="Aliphatic_acid_kinase_CS"/>
</dbReference>
<comment type="similarity">
    <text evidence="1 6">Belongs to the acetokinase family.</text>
</comment>
<gene>
    <name evidence="7" type="primary">pduW</name>
    <name evidence="7" type="ORF">DPBNPPHM_02201</name>
</gene>
<dbReference type="EMBL" id="CACSII010000019">
    <property type="protein sequence ID" value="CAA0117141.1"/>
    <property type="molecule type" value="Genomic_DNA"/>
</dbReference>
<dbReference type="PANTHER" id="PTHR21060:SF15">
    <property type="entry name" value="ACETATE KINASE-RELATED"/>
    <property type="match status" value="1"/>
</dbReference>
<dbReference type="Proteomes" id="UP000434580">
    <property type="component" value="Unassembled WGS sequence"/>
</dbReference>
<organism evidence="7 8">
    <name type="scientific">BD1-7 clade bacterium</name>
    <dbReference type="NCBI Taxonomy" id="2029982"/>
    <lineage>
        <taxon>Bacteria</taxon>
        <taxon>Pseudomonadati</taxon>
        <taxon>Pseudomonadota</taxon>
        <taxon>Gammaproteobacteria</taxon>
        <taxon>Cellvibrionales</taxon>
        <taxon>Spongiibacteraceae</taxon>
        <taxon>BD1-7 clade</taxon>
    </lineage>
</organism>
<sequence length="390" mass="43065">MRLKAKAMRKQLALAVNPGSSSLKFALYHLSRPGLPAIISGSFTDFDVGQPTLHMQVVDRDISHDFSDDTSPPCDDIECLDWLIRLLKAKAIFAYLDVVLVRAVHCGKHTSPLVPLHANLLDNLEYLSAAIPLHVPAFLKMARSILQRIPHAAVFGCPDTAFHKTIPVFRQWYAIDPEFHAMGFRRFGFHGLSFGYVVDTLADQLKHKKAVIGHLGSGSSICALDDGRSVNTTMGYSPLSGLPGAKRSGDIDPALVLSWASQLQGQGLSPDDICLMLYQSAGLQALAGEELSVEAMFSCRSPRCELAYRYYLEQVLQSIGAQALLLGGIDLVVLTGAIARSERLQHDIREKLILSGLLDRSTSDVVENFIVCETDESKRMMDIFHQYWRN</sequence>
<dbReference type="AlphaFoldDB" id="A0A5S9QGJ7"/>
<protein>
    <submittedName>
        <fullName evidence="7">Putative propionate kinase</fullName>
        <ecNumber evidence="7">2.7.2.15</ecNumber>
    </submittedName>
</protein>
<keyword evidence="2 6" id="KW-0808">Transferase</keyword>
<dbReference type="InterPro" id="IPR000890">
    <property type="entry name" value="Aliphatic_acid_kin_short-chain"/>
</dbReference>
<dbReference type="GO" id="GO:0008980">
    <property type="term" value="F:propionate kinase activity"/>
    <property type="evidence" value="ECO:0007669"/>
    <property type="project" value="UniProtKB-EC"/>
</dbReference>
<dbReference type="Gene3D" id="3.30.420.40">
    <property type="match status" value="2"/>
</dbReference>
<reference evidence="7 8" key="1">
    <citation type="submission" date="2019-11" db="EMBL/GenBank/DDBJ databases">
        <authorList>
            <person name="Holert J."/>
        </authorList>
    </citation>
    <scope>NUCLEOTIDE SEQUENCE [LARGE SCALE GENOMIC DNA]</scope>
    <source>
        <strain evidence="7">BC5_2</strain>
    </source>
</reference>
<name>A0A5S9QGJ7_9GAMM</name>
<accession>A0A5S9QGJ7</accession>
<dbReference type="GO" id="GO:0006083">
    <property type="term" value="P:acetate metabolic process"/>
    <property type="evidence" value="ECO:0007669"/>
    <property type="project" value="TreeGrafter"/>
</dbReference>
<evidence type="ECO:0000313" key="7">
    <source>
        <dbReference type="EMBL" id="CAA0117141.1"/>
    </source>
</evidence>
<dbReference type="InterPro" id="IPR043129">
    <property type="entry name" value="ATPase_NBD"/>
</dbReference>
<dbReference type="GO" id="GO:0008776">
    <property type="term" value="F:acetate kinase activity"/>
    <property type="evidence" value="ECO:0007669"/>
    <property type="project" value="TreeGrafter"/>
</dbReference>
<dbReference type="SUPFAM" id="SSF53067">
    <property type="entry name" value="Actin-like ATPase domain"/>
    <property type="match status" value="2"/>
</dbReference>
<evidence type="ECO:0000256" key="2">
    <source>
        <dbReference type="ARBA" id="ARBA00022679"/>
    </source>
</evidence>
<keyword evidence="4 6" id="KW-0418">Kinase</keyword>
<proteinExistence type="inferred from homology"/>
<dbReference type="PRINTS" id="PR00471">
    <property type="entry name" value="ACETATEKNASE"/>
</dbReference>
<keyword evidence="5" id="KW-0067">ATP-binding</keyword>
<evidence type="ECO:0000256" key="3">
    <source>
        <dbReference type="ARBA" id="ARBA00022741"/>
    </source>
</evidence>
<keyword evidence="3" id="KW-0547">Nucleotide-binding</keyword>
<evidence type="ECO:0000256" key="6">
    <source>
        <dbReference type="RuleBase" id="RU003835"/>
    </source>
</evidence>
<evidence type="ECO:0000313" key="8">
    <source>
        <dbReference type="Proteomes" id="UP000434580"/>
    </source>
</evidence>
<evidence type="ECO:0000256" key="5">
    <source>
        <dbReference type="ARBA" id="ARBA00022840"/>
    </source>
</evidence>
<evidence type="ECO:0000256" key="1">
    <source>
        <dbReference type="ARBA" id="ARBA00008748"/>
    </source>
</evidence>
<dbReference type="Pfam" id="PF00871">
    <property type="entry name" value="Acetate_kinase"/>
    <property type="match status" value="1"/>
</dbReference>